<dbReference type="PATRIC" id="fig|1223523.3.peg.439"/>
<dbReference type="STRING" id="1223523.H340_02174"/>
<proteinExistence type="predicted"/>
<dbReference type="Proteomes" id="UP000011740">
    <property type="component" value="Unassembled WGS sequence"/>
</dbReference>
<dbReference type="AlphaFoldDB" id="M3AAP4"/>
<organism evidence="1 2">
    <name type="scientific">Streptomyces mobaraensis (strain ATCC 29032 / DSM 40847 / JCM 4168 / NBRC 13819 / NCIMB 11159 / IPCR 16-22)</name>
    <dbReference type="NCBI Taxonomy" id="1223523"/>
    <lineage>
        <taxon>Bacteria</taxon>
        <taxon>Bacillati</taxon>
        <taxon>Actinomycetota</taxon>
        <taxon>Actinomycetes</taxon>
        <taxon>Kitasatosporales</taxon>
        <taxon>Streptomycetaceae</taxon>
        <taxon>Streptomyces</taxon>
    </lineage>
</organism>
<evidence type="ECO:0000313" key="2">
    <source>
        <dbReference type="Proteomes" id="UP000011740"/>
    </source>
</evidence>
<evidence type="ECO:0000313" key="1">
    <source>
        <dbReference type="EMBL" id="EMF02269.1"/>
    </source>
</evidence>
<gene>
    <name evidence="1" type="ORF">H340_02174</name>
</gene>
<comment type="caution">
    <text evidence="1">The sequence shown here is derived from an EMBL/GenBank/DDBJ whole genome shotgun (WGS) entry which is preliminary data.</text>
</comment>
<reference evidence="1 2" key="1">
    <citation type="journal article" date="2013" name="Genome Announc.">
        <title>Whole-Genome Shotgun Assembly and Analysis of the Genome of Streptomyces mobaraensis DSM 40847, a Strain for Industrial Production of Microbial Transglutaminase.</title>
        <authorList>
            <person name="Yang H."/>
            <person name="He T."/>
            <person name="Wu W."/>
            <person name="Zhu W."/>
            <person name="Lu B."/>
            <person name="Sun W."/>
        </authorList>
    </citation>
    <scope>NUCLEOTIDE SEQUENCE [LARGE SCALE GENOMIC DNA]</scope>
    <source>
        <strain evidence="1 2">DSM 40847</strain>
    </source>
</reference>
<sequence>MDADGALRALDALDQLSGLVAVLEGLGPVAQRAVRARLRRGAGGRGRA</sequence>
<dbReference type="EMBL" id="AORZ01000003">
    <property type="protein sequence ID" value="EMF02269.1"/>
    <property type="molecule type" value="Genomic_DNA"/>
</dbReference>
<name>M3AAP4_STRM1</name>
<protein>
    <submittedName>
        <fullName evidence="1">Regulatory protein</fullName>
    </submittedName>
</protein>
<accession>M3AAP4</accession>